<evidence type="ECO:0000313" key="2">
    <source>
        <dbReference type="EMBL" id="CAG8742389.1"/>
    </source>
</evidence>
<accession>A0A9N9NL95</accession>
<dbReference type="Pfam" id="PF25273">
    <property type="entry name" value="DUF7869"/>
    <property type="match status" value="1"/>
</dbReference>
<protein>
    <submittedName>
        <fullName evidence="2">2949_t:CDS:1</fullName>
    </submittedName>
</protein>
<dbReference type="PANTHER" id="PTHR34415:SF1">
    <property type="entry name" value="INTEGRASE CATALYTIC DOMAIN-CONTAINING PROTEIN"/>
    <property type="match status" value="1"/>
</dbReference>
<feature type="non-terminal residue" evidence="2">
    <location>
        <position position="1"/>
    </location>
</feature>
<evidence type="ECO:0000313" key="3">
    <source>
        <dbReference type="Proteomes" id="UP000789342"/>
    </source>
</evidence>
<dbReference type="Proteomes" id="UP000789342">
    <property type="component" value="Unassembled WGS sequence"/>
</dbReference>
<gene>
    <name evidence="2" type="ORF">AMORRO_LOCUS14798</name>
</gene>
<sequence>PEDKEELLVEYASHIRIAKLEHKYYNDNIKKAKENASHTINIHSPLASKERPAPNTVDAIAYFCYNWAQNVPVPYSPQQIGPLYFKNEEEFPVGVAKGANTTLNLIYDTLIECNRDKKNIKIICDNCEGQNKNNATIAFYCWLVLISMFDTIELNFMIPGHTKFICDKYFGLLKAYYKKSVINTVDNIAE</sequence>
<organism evidence="2 3">
    <name type="scientific">Acaulospora morrowiae</name>
    <dbReference type="NCBI Taxonomy" id="94023"/>
    <lineage>
        <taxon>Eukaryota</taxon>
        <taxon>Fungi</taxon>
        <taxon>Fungi incertae sedis</taxon>
        <taxon>Mucoromycota</taxon>
        <taxon>Glomeromycotina</taxon>
        <taxon>Glomeromycetes</taxon>
        <taxon>Diversisporales</taxon>
        <taxon>Acaulosporaceae</taxon>
        <taxon>Acaulospora</taxon>
    </lineage>
</organism>
<evidence type="ECO:0000259" key="1">
    <source>
        <dbReference type="Pfam" id="PF25273"/>
    </source>
</evidence>
<name>A0A9N9NL95_9GLOM</name>
<reference evidence="2" key="1">
    <citation type="submission" date="2021-06" db="EMBL/GenBank/DDBJ databases">
        <authorList>
            <person name="Kallberg Y."/>
            <person name="Tangrot J."/>
            <person name="Rosling A."/>
        </authorList>
    </citation>
    <scope>NUCLEOTIDE SEQUENCE</scope>
    <source>
        <strain evidence="2">CL551</strain>
    </source>
</reference>
<feature type="non-terminal residue" evidence="2">
    <location>
        <position position="190"/>
    </location>
</feature>
<keyword evidence="3" id="KW-1185">Reference proteome</keyword>
<dbReference type="AlphaFoldDB" id="A0A9N9NL95"/>
<comment type="caution">
    <text evidence="2">The sequence shown here is derived from an EMBL/GenBank/DDBJ whole genome shotgun (WGS) entry which is preliminary data.</text>
</comment>
<dbReference type="OrthoDB" id="2384130at2759"/>
<dbReference type="EMBL" id="CAJVPV010031214">
    <property type="protein sequence ID" value="CAG8742389.1"/>
    <property type="molecule type" value="Genomic_DNA"/>
</dbReference>
<dbReference type="InterPro" id="IPR057191">
    <property type="entry name" value="DUF7869"/>
</dbReference>
<proteinExistence type="predicted"/>
<feature type="domain" description="DUF7869" evidence="1">
    <location>
        <begin position="96"/>
        <end position="188"/>
    </location>
</feature>
<dbReference type="PANTHER" id="PTHR34415">
    <property type="entry name" value="INTEGRASE CATALYTIC DOMAIN-CONTAINING PROTEIN"/>
    <property type="match status" value="1"/>
</dbReference>